<dbReference type="RefSeq" id="WP_262095467.1">
    <property type="nucleotide sequence ID" value="NZ_JAOEGN010000002.1"/>
</dbReference>
<gene>
    <name evidence="5 7" type="primary">rpsH</name>
    <name evidence="7" type="ORF">N7603_01085</name>
</gene>
<proteinExistence type="inferred from homology"/>
<comment type="subunit">
    <text evidence="5">Part of the 30S ribosomal subunit. Contacts proteins S5 and S12.</text>
</comment>
<dbReference type="Gene3D" id="3.30.1490.10">
    <property type="match status" value="1"/>
</dbReference>
<evidence type="ECO:0000313" key="7">
    <source>
        <dbReference type="EMBL" id="MCU0104244.1"/>
    </source>
</evidence>
<keyword evidence="5" id="KW-0699">rRNA-binding</keyword>
<comment type="similarity">
    <text evidence="1 5 6">Belongs to the universal ribosomal protein uS8 family.</text>
</comment>
<evidence type="ECO:0000313" key="8">
    <source>
        <dbReference type="Proteomes" id="UP001209076"/>
    </source>
</evidence>
<organism evidence="7 8">
    <name type="scientific">Paracholeplasma vituli</name>
    <dbReference type="NCBI Taxonomy" id="69473"/>
    <lineage>
        <taxon>Bacteria</taxon>
        <taxon>Bacillati</taxon>
        <taxon>Mycoplasmatota</taxon>
        <taxon>Mollicutes</taxon>
        <taxon>Acholeplasmatales</taxon>
        <taxon>Acholeplasmataceae</taxon>
        <taxon>Paracholeplasma</taxon>
    </lineage>
</organism>
<dbReference type="Pfam" id="PF00410">
    <property type="entry name" value="Ribosomal_S8"/>
    <property type="match status" value="1"/>
</dbReference>
<evidence type="ECO:0000256" key="5">
    <source>
        <dbReference type="HAMAP-Rule" id="MF_01302"/>
    </source>
</evidence>
<dbReference type="NCBIfam" id="NF001109">
    <property type="entry name" value="PRK00136.1"/>
    <property type="match status" value="1"/>
</dbReference>
<dbReference type="Proteomes" id="UP001209076">
    <property type="component" value="Unassembled WGS sequence"/>
</dbReference>
<keyword evidence="5" id="KW-0694">RNA-binding</keyword>
<keyword evidence="8" id="KW-1185">Reference proteome</keyword>
<dbReference type="PROSITE" id="PS00053">
    <property type="entry name" value="RIBOSOMAL_S8"/>
    <property type="match status" value="1"/>
</dbReference>
<evidence type="ECO:0000256" key="3">
    <source>
        <dbReference type="ARBA" id="ARBA00023274"/>
    </source>
</evidence>
<dbReference type="InterPro" id="IPR047863">
    <property type="entry name" value="Ribosomal_uS8_CS"/>
</dbReference>
<keyword evidence="3 5" id="KW-0687">Ribonucleoprotein</keyword>
<dbReference type="InterPro" id="IPR035987">
    <property type="entry name" value="Ribosomal_uS8_sf"/>
</dbReference>
<evidence type="ECO:0000256" key="1">
    <source>
        <dbReference type="ARBA" id="ARBA00006471"/>
    </source>
</evidence>
<dbReference type="SUPFAM" id="SSF56047">
    <property type="entry name" value="Ribosomal protein S8"/>
    <property type="match status" value="1"/>
</dbReference>
<evidence type="ECO:0000256" key="6">
    <source>
        <dbReference type="RuleBase" id="RU003660"/>
    </source>
</evidence>
<evidence type="ECO:0000256" key="2">
    <source>
        <dbReference type="ARBA" id="ARBA00022980"/>
    </source>
</evidence>
<dbReference type="GO" id="GO:0005840">
    <property type="term" value="C:ribosome"/>
    <property type="evidence" value="ECO:0007669"/>
    <property type="project" value="UniProtKB-KW"/>
</dbReference>
<dbReference type="PANTHER" id="PTHR11758">
    <property type="entry name" value="40S RIBOSOMAL PROTEIN S15A"/>
    <property type="match status" value="1"/>
</dbReference>
<sequence>MVMTDPIADLLTRIRNANSMRHETVEIPASRLKADILGVLKQEGFIVDFVSKNEAVGSTLVVTLKYAANNERVIKGLKRISKPGLRVYAQASQLPKVLNGLGIAIISTSKGILTDREARKQQIGGEVLAYVW</sequence>
<keyword evidence="2 5" id="KW-0689">Ribosomal protein</keyword>
<comment type="caution">
    <text evidence="7">The sequence shown here is derived from an EMBL/GenBank/DDBJ whole genome shotgun (WGS) entry which is preliminary data.</text>
</comment>
<protein>
    <recommendedName>
        <fullName evidence="4 5">Small ribosomal subunit protein uS8</fullName>
    </recommendedName>
</protein>
<dbReference type="HAMAP" id="MF_01302_B">
    <property type="entry name" value="Ribosomal_uS8_B"/>
    <property type="match status" value="1"/>
</dbReference>
<dbReference type="EMBL" id="JAOEGN010000002">
    <property type="protein sequence ID" value="MCU0104244.1"/>
    <property type="molecule type" value="Genomic_DNA"/>
</dbReference>
<accession>A0ABT2PTG3</accession>
<reference evidence="8" key="1">
    <citation type="submission" date="2023-07" db="EMBL/GenBank/DDBJ databases">
        <title>Novel Mycoplasma species identified in domestic and wild animals.</title>
        <authorList>
            <person name="Volokhov D.V."/>
            <person name="Furtak V.A."/>
            <person name="Zagorodnyaya T.A."/>
        </authorList>
    </citation>
    <scope>NUCLEOTIDE SEQUENCE [LARGE SCALE GENOMIC DNA]</scope>
    <source>
        <strain evidence="8">92-19</strain>
    </source>
</reference>
<evidence type="ECO:0000256" key="4">
    <source>
        <dbReference type="ARBA" id="ARBA00035258"/>
    </source>
</evidence>
<comment type="function">
    <text evidence="5">One of the primary rRNA binding proteins, it binds directly to 16S rRNA central domain where it helps coordinate assembly of the platform of the 30S subunit.</text>
</comment>
<dbReference type="Gene3D" id="3.30.1370.30">
    <property type="match status" value="1"/>
</dbReference>
<name>A0ABT2PTG3_9MOLU</name>
<dbReference type="InterPro" id="IPR000630">
    <property type="entry name" value="Ribosomal_uS8"/>
</dbReference>